<proteinExistence type="predicted"/>
<dbReference type="AlphaFoldDB" id="A0AAD5C4J4"/>
<reference evidence="1" key="1">
    <citation type="submission" date="2022-06" db="EMBL/GenBank/DDBJ databases">
        <title>Uncovering the hologenomic basis of an extraordinary plant invasion.</title>
        <authorList>
            <person name="Bieker V.C."/>
            <person name="Martin M.D."/>
            <person name="Gilbert T."/>
            <person name="Hodgins K."/>
            <person name="Battlay P."/>
            <person name="Petersen B."/>
            <person name="Wilson J."/>
        </authorList>
    </citation>
    <scope>NUCLEOTIDE SEQUENCE</scope>
    <source>
        <strain evidence="1">AA19_3_7</strain>
        <tissue evidence="1">Leaf</tissue>
    </source>
</reference>
<dbReference type="InterPro" id="IPR052799">
    <property type="entry name" value="Rho_GAP_Regulators"/>
</dbReference>
<dbReference type="PANTHER" id="PTHR46265">
    <property type="entry name" value="RHO GTPASE-ACTIVATING PROTEIN 7"/>
    <property type="match status" value="1"/>
</dbReference>
<name>A0AAD5C4J4_AMBAR</name>
<sequence length="52" mass="5656">MIILIMLEVVAENMIVNRMSVSVVTACMGLLLLGPILACECNLESQFNKDGD</sequence>
<organism evidence="1 2">
    <name type="scientific">Ambrosia artemisiifolia</name>
    <name type="common">Common ragweed</name>
    <dbReference type="NCBI Taxonomy" id="4212"/>
    <lineage>
        <taxon>Eukaryota</taxon>
        <taxon>Viridiplantae</taxon>
        <taxon>Streptophyta</taxon>
        <taxon>Embryophyta</taxon>
        <taxon>Tracheophyta</taxon>
        <taxon>Spermatophyta</taxon>
        <taxon>Magnoliopsida</taxon>
        <taxon>eudicotyledons</taxon>
        <taxon>Gunneridae</taxon>
        <taxon>Pentapetalae</taxon>
        <taxon>asterids</taxon>
        <taxon>campanulids</taxon>
        <taxon>Asterales</taxon>
        <taxon>Asteraceae</taxon>
        <taxon>Asteroideae</taxon>
        <taxon>Heliantheae alliance</taxon>
        <taxon>Heliantheae</taxon>
        <taxon>Ambrosia</taxon>
    </lineage>
</organism>
<dbReference type="PANTHER" id="PTHR46265:SF2">
    <property type="entry name" value="RHO GTPASE-ACTIVATING PROTEIN 7"/>
    <property type="match status" value="1"/>
</dbReference>
<protein>
    <submittedName>
        <fullName evidence="1">Uncharacterized protein</fullName>
    </submittedName>
</protein>
<accession>A0AAD5C4J4</accession>
<evidence type="ECO:0000313" key="1">
    <source>
        <dbReference type="EMBL" id="KAI7733999.1"/>
    </source>
</evidence>
<gene>
    <name evidence="1" type="ORF">M8C21_031798</name>
</gene>
<dbReference type="EMBL" id="JAMZMK010009860">
    <property type="protein sequence ID" value="KAI7733999.1"/>
    <property type="molecule type" value="Genomic_DNA"/>
</dbReference>
<keyword evidence="2" id="KW-1185">Reference proteome</keyword>
<comment type="caution">
    <text evidence="1">The sequence shown here is derived from an EMBL/GenBank/DDBJ whole genome shotgun (WGS) entry which is preliminary data.</text>
</comment>
<evidence type="ECO:0000313" key="2">
    <source>
        <dbReference type="Proteomes" id="UP001206925"/>
    </source>
</evidence>
<dbReference type="Proteomes" id="UP001206925">
    <property type="component" value="Unassembled WGS sequence"/>
</dbReference>